<name>A0A2J0Q8K4_9BACT</name>
<evidence type="ECO:0000313" key="2">
    <source>
        <dbReference type="EMBL" id="PJE51581.1"/>
    </source>
</evidence>
<comment type="caution">
    <text evidence="2">The sequence shown here is derived from an EMBL/GenBank/DDBJ whole genome shotgun (WGS) entry which is preliminary data.</text>
</comment>
<accession>A0A2J0Q8K4</accession>
<organism evidence="2 3">
    <name type="scientific">Candidatus Yanofskybacteria bacterium CG10_big_fil_rev_8_21_14_0_10_36_16</name>
    <dbReference type="NCBI Taxonomy" id="1975096"/>
    <lineage>
        <taxon>Bacteria</taxon>
        <taxon>Candidatus Yanofskyibacteriota</taxon>
    </lineage>
</organism>
<dbReference type="Proteomes" id="UP000228496">
    <property type="component" value="Unassembled WGS sequence"/>
</dbReference>
<keyword evidence="1" id="KW-0812">Transmembrane</keyword>
<gene>
    <name evidence="2" type="ORF">COV29_00270</name>
</gene>
<evidence type="ECO:0000256" key="1">
    <source>
        <dbReference type="SAM" id="Phobius"/>
    </source>
</evidence>
<sequence>MDNQNPQKESSSSANLPQDGYSFEQVQRAKLESFLLLLSGFVIAWLAFAFLENIWPLNTPFGWHLDKTSASTSQQIVGDKMPLIVKTLCTRSGEHEFKDQNNITHLFQGGSQSAFFCVEVDGSPIWKVVESPISEGGVYHFDNQGNYLGFCQLFSKDGDKCKQFQDLTGSCNTKNYCNEL</sequence>
<proteinExistence type="predicted"/>
<reference evidence="2 3" key="1">
    <citation type="submission" date="2017-09" db="EMBL/GenBank/DDBJ databases">
        <title>Depth-based differentiation of microbial function through sediment-hosted aquifers and enrichment of novel symbionts in the deep terrestrial subsurface.</title>
        <authorList>
            <person name="Probst A.J."/>
            <person name="Ladd B."/>
            <person name="Jarett J.K."/>
            <person name="Geller-Mcgrath D.E."/>
            <person name="Sieber C.M."/>
            <person name="Emerson J.B."/>
            <person name="Anantharaman K."/>
            <person name="Thomas B.C."/>
            <person name="Malmstrom R."/>
            <person name="Stieglmeier M."/>
            <person name="Klingl A."/>
            <person name="Woyke T."/>
            <person name="Ryan C.M."/>
            <person name="Banfield J.F."/>
        </authorList>
    </citation>
    <scope>NUCLEOTIDE SEQUENCE [LARGE SCALE GENOMIC DNA]</scope>
    <source>
        <strain evidence="2">CG10_big_fil_rev_8_21_14_0_10_36_16</strain>
    </source>
</reference>
<protein>
    <submittedName>
        <fullName evidence="2">Uncharacterized protein</fullName>
    </submittedName>
</protein>
<dbReference type="EMBL" id="PCXQ01000001">
    <property type="protein sequence ID" value="PJE51581.1"/>
    <property type="molecule type" value="Genomic_DNA"/>
</dbReference>
<keyword evidence="1" id="KW-1133">Transmembrane helix</keyword>
<evidence type="ECO:0000313" key="3">
    <source>
        <dbReference type="Proteomes" id="UP000228496"/>
    </source>
</evidence>
<feature type="transmembrane region" description="Helical" evidence="1">
    <location>
        <begin position="34"/>
        <end position="51"/>
    </location>
</feature>
<keyword evidence="1" id="KW-0472">Membrane</keyword>
<dbReference type="AlphaFoldDB" id="A0A2J0Q8K4"/>